<reference evidence="3 4" key="1">
    <citation type="journal article" date="2016" name="Front. Microbiol.">
        <title>Fuerstia marisgermanicae gen. nov., sp. nov., an Unusual Member of the Phylum Planctomycetes from the German Wadden Sea.</title>
        <authorList>
            <person name="Kohn T."/>
            <person name="Heuer A."/>
            <person name="Jogler M."/>
            <person name="Vollmers J."/>
            <person name="Boedeker C."/>
            <person name="Bunk B."/>
            <person name="Rast P."/>
            <person name="Borchert D."/>
            <person name="Glockner I."/>
            <person name="Freese H.M."/>
            <person name="Klenk H.P."/>
            <person name="Overmann J."/>
            <person name="Kaster A.K."/>
            <person name="Rohde M."/>
            <person name="Wiegand S."/>
            <person name="Jogler C."/>
        </authorList>
    </citation>
    <scope>NUCLEOTIDE SEQUENCE [LARGE SCALE GENOMIC DNA]</scope>
    <source>
        <strain evidence="3 4">NH11</strain>
    </source>
</reference>
<name>A0A1P8WQX5_9PLAN</name>
<evidence type="ECO:0000313" key="4">
    <source>
        <dbReference type="Proteomes" id="UP000187735"/>
    </source>
</evidence>
<organism evidence="3 4">
    <name type="scientific">Fuerstiella marisgermanici</name>
    <dbReference type="NCBI Taxonomy" id="1891926"/>
    <lineage>
        <taxon>Bacteria</taxon>
        <taxon>Pseudomonadati</taxon>
        <taxon>Planctomycetota</taxon>
        <taxon>Planctomycetia</taxon>
        <taxon>Planctomycetales</taxon>
        <taxon>Planctomycetaceae</taxon>
        <taxon>Fuerstiella</taxon>
    </lineage>
</organism>
<evidence type="ECO:0000256" key="2">
    <source>
        <dbReference type="SAM" id="SignalP"/>
    </source>
</evidence>
<feature type="compositionally biased region" description="Polar residues" evidence="1">
    <location>
        <begin position="83"/>
        <end position="92"/>
    </location>
</feature>
<dbReference type="KEGG" id="fmr:Fuma_06131"/>
<evidence type="ECO:0000313" key="3">
    <source>
        <dbReference type="EMBL" id="APZ96462.1"/>
    </source>
</evidence>
<dbReference type="AlphaFoldDB" id="A0A1P8WQX5"/>
<sequence precursor="true">MKRPIVLTAAFGLALITAEAAFAQGYDCPFGRGSSYVPSNLDRAAEYPDCYGLTDCRDGACPYAQRLSQQSQSIQNRLERSWDSQAYPTQTPAYDRSGFDNSGYDRRQTYDLRSNNNRPSSYDLRDNYNRNGRYAPPSTYESQSRFEQPSAYDRPQTYGRSFTSGPPASFDRSPTNRQPPLDDFQAHQHDGSCNHDHGPVSSSPPAFDRRPLDNRPLSATPRYAPPTRQLSPSQSSPISDGPPPLPPQQ</sequence>
<keyword evidence="2" id="KW-0732">Signal</keyword>
<accession>A0A1P8WQX5</accession>
<keyword evidence="4" id="KW-1185">Reference proteome</keyword>
<dbReference type="RefSeq" id="WP_077027486.1">
    <property type="nucleotide sequence ID" value="NZ_CP017641.1"/>
</dbReference>
<feature type="compositionally biased region" description="Polar residues" evidence="1">
    <location>
        <begin position="158"/>
        <end position="178"/>
    </location>
</feature>
<feature type="compositionally biased region" description="Basic and acidic residues" evidence="1">
    <location>
        <begin position="184"/>
        <end position="198"/>
    </location>
</feature>
<protein>
    <submittedName>
        <fullName evidence="3">Uncharacterized protein</fullName>
    </submittedName>
</protein>
<feature type="compositionally biased region" description="Pro residues" evidence="1">
    <location>
        <begin position="240"/>
        <end position="249"/>
    </location>
</feature>
<proteinExistence type="predicted"/>
<feature type="signal peptide" evidence="2">
    <location>
        <begin position="1"/>
        <end position="23"/>
    </location>
</feature>
<feature type="compositionally biased region" description="Polar residues" evidence="1">
    <location>
        <begin position="111"/>
        <end position="120"/>
    </location>
</feature>
<feature type="region of interest" description="Disordered" evidence="1">
    <location>
        <begin position="72"/>
        <end position="249"/>
    </location>
</feature>
<feature type="chain" id="PRO_5013179327" evidence="2">
    <location>
        <begin position="24"/>
        <end position="249"/>
    </location>
</feature>
<gene>
    <name evidence="3" type="ORF">Fuma_06131</name>
</gene>
<dbReference type="Proteomes" id="UP000187735">
    <property type="component" value="Chromosome"/>
</dbReference>
<dbReference type="EMBL" id="CP017641">
    <property type="protein sequence ID" value="APZ96462.1"/>
    <property type="molecule type" value="Genomic_DNA"/>
</dbReference>
<evidence type="ECO:0000256" key="1">
    <source>
        <dbReference type="SAM" id="MobiDB-lite"/>
    </source>
</evidence>